<dbReference type="PANTHER" id="PTHR33734:SF22">
    <property type="entry name" value="MEMBRANE-BOUND LYTIC MUREIN TRANSGLYCOSYLASE D"/>
    <property type="match status" value="1"/>
</dbReference>
<dbReference type="InterPro" id="IPR036365">
    <property type="entry name" value="PGBD-like_sf"/>
</dbReference>
<dbReference type="RefSeq" id="WP_256311181.1">
    <property type="nucleotide sequence ID" value="NZ_JANGAC010000005.1"/>
</dbReference>
<dbReference type="Proteomes" id="UP001524478">
    <property type="component" value="Unassembled WGS sequence"/>
</dbReference>
<gene>
    <name evidence="2" type="ORF">NE686_08600</name>
</gene>
<comment type="caution">
    <text evidence="2">The sequence shown here is derived from an EMBL/GenBank/DDBJ whole genome shotgun (WGS) entry which is preliminary data.</text>
</comment>
<dbReference type="InterPro" id="IPR036779">
    <property type="entry name" value="LysM_dom_sf"/>
</dbReference>
<dbReference type="InterPro" id="IPR002477">
    <property type="entry name" value="Peptidoglycan-bd-like"/>
</dbReference>
<dbReference type="PANTHER" id="PTHR33734">
    <property type="entry name" value="LYSM DOMAIN-CONTAINING GPI-ANCHORED PROTEIN 2"/>
    <property type="match status" value="1"/>
</dbReference>
<dbReference type="Gene3D" id="3.10.350.10">
    <property type="entry name" value="LysM domain"/>
    <property type="match status" value="2"/>
</dbReference>
<dbReference type="SMART" id="SM00257">
    <property type="entry name" value="LysM"/>
    <property type="match status" value="2"/>
</dbReference>
<dbReference type="CDD" id="cd00118">
    <property type="entry name" value="LysM"/>
    <property type="match status" value="2"/>
</dbReference>
<sequence>MEINQITCPTGSTPYIIKAGDTFFQIARTFGISLNALIAANPGVDPNRLFIGQVICVPTAAPPPPISSCPTLSIGSRGASVAQLQELLRNAGFNPGAIDGIFGTGTQAAVIAFQRSRNLVPDGIVGRMTWTALGVNCAPTTTCPPGTFAYTVRAGDTFFTLAQRFNTTVDAIQRANPTVNPNSLQIGQVICIP</sequence>
<protein>
    <submittedName>
        <fullName evidence="2">LysM peptidoglycan-binding domain-containing protein</fullName>
    </submittedName>
</protein>
<dbReference type="SUPFAM" id="SSF47090">
    <property type="entry name" value="PGBD-like"/>
    <property type="match status" value="1"/>
</dbReference>
<reference evidence="2 3" key="1">
    <citation type="submission" date="2022-06" db="EMBL/GenBank/DDBJ databases">
        <title>Isolation of gut microbiota from human fecal samples.</title>
        <authorList>
            <person name="Pamer E.G."/>
            <person name="Barat B."/>
            <person name="Waligurski E."/>
            <person name="Medina S."/>
            <person name="Paddock L."/>
            <person name="Mostad J."/>
        </authorList>
    </citation>
    <scope>NUCLEOTIDE SEQUENCE [LARGE SCALE GENOMIC DNA]</scope>
    <source>
        <strain evidence="2 3">DFI.7.95</strain>
    </source>
</reference>
<evidence type="ECO:0000313" key="2">
    <source>
        <dbReference type="EMBL" id="MCQ4923140.1"/>
    </source>
</evidence>
<feature type="domain" description="LysM" evidence="1">
    <location>
        <begin position="148"/>
        <end position="192"/>
    </location>
</feature>
<keyword evidence="3" id="KW-1185">Reference proteome</keyword>
<evidence type="ECO:0000259" key="1">
    <source>
        <dbReference type="PROSITE" id="PS51782"/>
    </source>
</evidence>
<feature type="domain" description="LysM" evidence="1">
    <location>
        <begin position="13"/>
        <end position="57"/>
    </location>
</feature>
<organism evidence="2 3">
    <name type="scientific">Tissierella carlieri</name>
    <dbReference type="NCBI Taxonomy" id="689904"/>
    <lineage>
        <taxon>Bacteria</taxon>
        <taxon>Bacillati</taxon>
        <taxon>Bacillota</taxon>
        <taxon>Tissierellia</taxon>
        <taxon>Tissierellales</taxon>
        <taxon>Tissierellaceae</taxon>
        <taxon>Tissierella</taxon>
    </lineage>
</organism>
<dbReference type="EMBL" id="JANGAC010000005">
    <property type="protein sequence ID" value="MCQ4923140.1"/>
    <property type="molecule type" value="Genomic_DNA"/>
</dbReference>
<dbReference type="SUPFAM" id="SSF54106">
    <property type="entry name" value="LysM domain"/>
    <property type="match status" value="2"/>
</dbReference>
<dbReference type="Gene3D" id="1.10.101.10">
    <property type="entry name" value="PGBD-like superfamily/PGBD"/>
    <property type="match status" value="1"/>
</dbReference>
<accession>A0ABT1S9I9</accession>
<dbReference type="Pfam" id="PF01471">
    <property type="entry name" value="PG_binding_1"/>
    <property type="match status" value="1"/>
</dbReference>
<evidence type="ECO:0000313" key="3">
    <source>
        <dbReference type="Proteomes" id="UP001524478"/>
    </source>
</evidence>
<dbReference type="InterPro" id="IPR018392">
    <property type="entry name" value="LysM"/>
</dbReference>
<name>A0ABT1S9I9_9FIRM</name>
<proteinExistence type="predicted"/>
<dbReference type="PROSITE" id="PS51782">
    <property type="entry name" value="LYSM"/>
    <property type="match status" value="2"/>
</dbReference>
<dbReference type="InterPro" id="IPR036366">
    <property type="entry name" value="PGBDSf"/>
</dbReference>
<dbReference type="Pfam" id="PF01476">
    <property type="entry name" value="LysM"/>
    <property type="match status" value="2"/>
</dbReference>